<dbReference type="PROSITE" id="PS50943">
    <property type="entry name" value="HTH_CROC1"/>
    <property type="match status" value="1"/>
</dbReference>
<dbReference type="GO" id="GO:0003677">
    <property type="term" value="F:DNA binding"/>
    <property type="evidence" value="ECO:0007669"/>
    <property type="project" value="InterPro"/>
</dbReference>
<evidence type="ECO:0000259" key="1">
    <source>
        <dbReference type="PROSITE" id="PS50943"/>
    </source>
</evidence>
<keyword evidence="3" id="KW-1185">Reference proteome</keyword>
<sequence>MRSLPDIATLLRTRMKALSLTQSELGARTGLSRRTVTSMLSGEDDYKVTTLLAVLDRLGYELAIVPKGAAAGLAQDGAFTPTAPAVKTRVQAARERLAARKTEADKS</sequence>
<reference evidence="2 3" key="1">
    <citation type="submission" date="2019-09" db="EMBL/GenBank/DDBJ databases">
        <title>Isolation of a novel species in the genus Cupriavidus from patients with sepsis using whole genome sequencing.</title>
        <authorList>
            <person name="Kweon O.J."/>
            <person name="Lee M.-K."/>
        </authorList>
    </citation>
    <scope>NUCLEOTIDE SEQUENCE [LARGE SCALE GENOMIC DNA]</scope>
    <source>
        <strain evidence="2 3">MKL-01</strain>
    </source>
</reference>
<protein>
    <submittedName>
        <fullName evidence="2">Helix-turn-helix domain-containing protein</fullName>
    </submittedName>
</protein>
<feature type="domain" description="HTH cro/C1-type" evidence="1">
    <location>
        <begin position="11"/>
        <end position="65"/>
    </location>
</feature>
<evidence type="ECO:0000313" key="2">
    <source>
        <dbReference type="EMBL" id="KAA6120757.1"/>
    </source>
</evidence>
<dbReference type="InterPro" id="IPR001387">
    <property type="entry name" value="Cro/C1-type_HTH"/>
</dbReference>
<dbReference type="AlphaFoldDB" id="A0A5M8AAC1"/>
<dbReference type="SUPFAM" id="SSF47413">
    <property type="entry name" value="lambda repressor-like DNA-binding domains"/>
    <property type="match status" value="1"/>
</dbReference>
<comment type="caution">
    <text evidence="2">The sequence shown here is derived from an EMBL/GenBank/DDBJ whole genome shotgun (WGS) entry which is preliminary data.</text>
</comment>
<dbReference type="Gene3D" id="1.10.260.40">
    <property type="entry name" value="lambda repressor-like DNA-binding domains"/>
    <property type="match status" value="1"/>
</dbReference>
<evidence type="ECO:0000313" key="3">
    <source>
        <dbReference type="Proteomes" id="UP000324324"/>
    </source>
</evidence>
<dbReference type="Pfam" id="PF01381">
    <property type="entry name" value="HTH_3"/>
    <property type="match status" value="1"/>
</dbReference>
<gene>
    <name evidence="2" type="ORF">F1599_16375</name>
</gene>
<organism evidence="2 3">
    <name type="scientific">Cupriavidus cauae</name>
    <dbReference type="NCBI Taxonomy" id="2608999"/>
    <lineage>
        <taxon>Bacteria</taxon>
        <taxon>Pseudomonadati</taxon>
        <taxon>Pseudomonadota</taxon>
        <taxon>Betaproteobacteria</taxon>
        <taxon>Burkholderiales</taxon>
        <taxon>Burkholderiaceae</taxon>
        <taxon>Cupriavidus</taxon>
    </lineage>
</organism>
<dbReference type="Proteomes" id="UP000324324">
    <property type="component" value="Unassembled WGS sequence"/>
</dbReference>
<proteinExistence type="predicted"/>
<dbReference type="InterPro" id="IPR010982">
    <property type="entry name" value="Lambda_DNA-bd_dom_sf"/>
</dbReference>
<dbReference type="SMART" id="SM00530">
    <property type="entry name" value="HTH_XRE"/>
    <property type="match status" value="1"/>
</dbReference>
<dbReference type="CDD" id="cd00093">
    <property type="entry name" value="HTH_XRE"/>
    <property type="match status" value="1"/>
</dbReference>
<accession>A0A5M8AAC1</accession>
<dbReference type="EMBL" id="VWRN01000045">
    <property type="protein sequence ID" value="KAA6120757.1"/>
    <property type="molecule type" value="Genomic_DNA"/>
</dbReference>
<name>A0A5M8AAC1_9BURK</name>